<accession>A0A7W2A7Z5</accession>
<protein>
    <submittedName>
        <fullName evidence="1">DUF370 domain-containing protein</fullName>
    </submittedName>
</protein>
<gene>
    <name evidence="1" type="ORF">H1191_07355</name>
</gene>
<name>A0A7W2A7Z5_9BACL</name>
<dbReference type="Proteomes" id="UP000535491">
    <property type="component" value="Unassembled WGS sequence"/>
</dbReference>
<dbReference type="EMBL" id="JACEIQ010000005">
    <property type="protein sequence ID" value="MBA4494120.1"/>
    <property type="molecule type" value="Genomic_DNA"/>
</dbReference>
<evidence type="ECO:0000313" key="1">
    <source>
        <dbReference type="EMBL" id="MBA4494120.1"/>
    </source>
</evidence>
<dbReference type="RefSeq" id="WP_181751358.1">
    <property type="nucleotide sequence ID" value="NZ_JACEIQ010000005.1"/>
</dbReference>
<dbReference type="NCBIfam" id="NF046065">
    <property type="entry name" value="MtxRegRemB"/>
    <property type="match status" value="1"/>
</dbReference>
<proteinExistence type="predicted"/>
<evidence type="ECO:0000313" key="2">
    <source>
        <dbReference type="Proteomes" id="UP000535491"/>
    </source>
</evidence>
<organism evidence="1 2">
    <name type="scientific">Paenactinomyces guangxiensis</name>
    <dbReference type="NCBI Taxonomy" id="1490290"/>
    <lineage>
        <taxon>Bacteria</taxon>
        <taxon>Bacillati</taxon>
        <taxon>Bacillota</taxon>
        <taxon>Bacilli</taxon>
        <taxon>Bacillales</taxon>
        <taxon>Thermoactinomycetaceae</taxon>
        <taxon>Paenactinomyces</taxon>
    </lineage>
</organism>
<dbReference type="Pfam" id="PF04025">
    <property type="entry name" value="RemA-like"/>
    <property type="match status" value="1"/>
</dbReference>
<keyword evidence="2" id="KW-1185">Reference proteome</keyword>
<comment type="caution">
    <text evidence="1">The sequence shown here is derived from an EMBL/GenBank/DDBJ whole genome shotgun (WGS) entry which is preliminary data.</text>
</comment>
<dbReference type="AlphaFoldDB" id="A0A7W2A7Z5"/>
<reference evidence="1 2" key="1">
    <citation type="submission" date="2020-07" db="EMBL/GenBank/DDBJ databases">
        <authorList>
            <person name="Feng H."/>
        </authorList>
    </citation>
    <scope>NUCLEOTIDE SEQUENCE [LARGE SCALE GENOMIC DNA]</scope>
    <source>
        <strain evidence="2">s-10</strain>
    </source>
</reference>
<dbReference type="InterPro" id="IPR007169">
    <property type="entry name" value="RemA-like"/>
</dbReference>
<sequence>MFIHLGGSRMIRIREVIAILDAGFSKRQSLKVPLIEAARREGGIEQISPEETKSYVITSDRVYASPISSITLKKRAQMSQKPLK</sequence>